<gene>
    <name evidence="9" type="ORF">A8709_00775</name>
</gene>
<name>A0A1C1A8E8_9BACL</name>
<dbReference type="InterPro" id="IPR050556">
    <property type="entry name" value="Type_II_TA_system_RNase"/>
</dbReference>
<comment type="similarity">
    <text evidence="7">Belongs to the PINc/VapC protein family.</text>
</comment>
<dbReference type="InterPro" id="IPR002716">
    <property type="entry name" value="PIN_dom"/>
</dbReference>
<accession>A0A1C1A8E8</accession>
<evidence type="ECO:0000256" key="4">
    <source>
        <dbReference type="ARBA" id="ARBA00022723"/>
    </source>
</evidence>
<evidence type="ECO:0000256" key="5">
    <source>
        <dbReference type="ARBA" id="ARBA00022801"/>
    </source>
</evidence>
<organism evidence="9 10">
    <name type="scientific">Paenibacillus pectinilyticus</name>
    <dbReference type="NCBI Taxonomy" id="512399"/>
    <lineage>
        <taxon>Bacteria</taxon>
        <taxon>Bacillati</taxon>
        <taxon>Bacillota</taxon>
        <taxon>Bacilli</taxon>
        <taxon>Bacillales</taxon>
        <taxon>Paenibacillaceae</taxon>
        <taxon>Paenibacillus</taxon>
    </lineage>
</organism>
<dbReference type="STRING" id="512399.A8709_00775"/>
<keyword evidence="3" id="KW-0540">Nuclease</keyword>
<dbReference type="Proteomes" id="UP000093309">
    <property type="component" value="Unassembled WGS sequence"/>
</dbReference>
<evidence type="ECO:0000259" key="8">
    <source>
        <dbReference type="Pfam" id="PF01850"/>
    </source>
</evidence>
<dbReference type="GO" id="GO:0046872">
    <property type="term" value="F:metal ion binding"/>
    <property type="evidence" value="ECO:0007669"/>
    <property type="project" value="UniProtKB-KW"/>
</dbReference>
<keyword evidence="10" id="KW-1185">Reference proteome</keyword>
<dbReference type="AlphaFoldDB" id="A0A1C1A8E8"/>
<evidence type="ECO:0000256" key="3">
    <source>
        <dbReference type="ARBA" id="ARBA00022722"/>
    </source>
</evidence>
<evidence type="ECO:0000313" key="10">
    <source>
        <dbReference type="Proteomes" id="UP000093309"/>
    </source>
</evidence>
<keyword evidence="2" id="KW-1277">Toxin-antitoxin system</keyword>
<dbReference type="Gene3D" id="3.40.50.1010">
    <property type="entry name" value="5'-nuclease"/>
    <property type="match status" value="1"/>
</dbReference>
<dbReference type="RefSeq" id="WP_065850602.1">
    <property type="nucleotide sequence ID" value="NZ_LYPC01000009.1"/>
</dbReference>
<feature type="domain" description="PIN" evidence="8">
    <location>
        <begin position="5"/>
        <end position="117"/>
    </location>
</feature>
<dbReference type="SUPFAM" id="SSF88723">
    <property type="entry name" value="PIN domain-like"/>
    <property type="match status" value="1"/>
</dbReference>
<evidence type="ECO:0000256" key="7">
    <source>
        <dbReference type="ARBA" id="ARBA00038093"/>
    </source>
</evidence>
<dbReference type="OrthoDB" id="9815354at2"/>
<evidence type="ECO:0000256" key="1">
    <source>
        <dbReference type="ARBA" id="ARBA00001946"/>
    </source>
</evidence>
<dbReference type="EMBL" id="LYPC01000009">
    <property type="protein sequence ID" value="OCT16881.1"/>
    <property type="molecule type" value="Genomic_DNA"/>
</dbReference>
<evidence type="ECO:0000256" key="6">
    <source>
        <dbReference type="ARBA" id="ARBA00022842"/>
    </source>
</evidence>
<evidence type="ECO:0000256" key="2">
    <source>
        <dbReference type="ARBA" id="ARBA00022649"/>
    </source>
</evidence>
<dbReference type="PANTHER" id="PTHR33653:SF1">
    <property type="entry name" value="RIBONUCLEASE VAPC2"/>
    <property type="match status" value="1"/>
</dbReference>
<reference evidence="10" key="1">
    <citation type="submission" date="2016-05" db="EMBL/GenBank/DDBJ databases">
        <title>Paenibacillus oryzae. sp. nov., isolated from the rice root.</title>
        <authorList>
            <person name="Zhang J."/>
            <person name="Zhang X."/>
        </authorList>
    </citation>
    <scope>NUCLEOTIDE SEQUENCE [LARGE SCALE GENOMIC DNA]</scope>
    <source>
        <strain evidence="10">KCTC13222</strain>
    </source>
</reference>
<keyword evidence="5" id="KW-0378">Hydrolase</keyword>
<comment type="cofactor">
    <cofactor evidence="1">
        <name>Mg(2+)</name>
        <dbReference type="ChEBI" id="CHEBI:18420"/>
    </cofactor>
</comment>
<protein>
    <submittedName>
        <fullName evidence="9">Nucleotide-binding protein</fullName>
    </submittedName>
</protein>
<keyword evidence="4" id="KW-0479">Metal-binding</keyword>
<dbReference type="Pfam" id="PF01850">
    <property type="entry name" value="PIN"/>
    <property type="match status" value="1"/>
</dbReference>
<comment type="caution">
    <text evidence="9">The sequence shown here is derived from an EMBL/GenBank/DDBJ whole genome shotgun (WGS) entry which is preliminary data.</text>
</comment>
<dbReference type="PANTHER" id="PTHR33653">
    <property type="entry name" value="RIBONUCLEASE VAPC2"/>
    <property type="match status" value="1"/>
</dbReference>
<dbReference type="InterPro" id="IPR029060">
    <property type="entry name" value="PIN-like_dom_sf"/>
</dbReference>
<dbReference type="GO" id="GO:0004518">
    <property type="term" value="F:nuclease activity"/>
    <property type="evidence" value="ECO:0007669"/>
    <property type="project" value="UniProtKB-KW"/>
</dbReference>
<sequence length="131" mass="14798">MSRGYLLDTNIAIAILINESSVIDFIQQASRDRMPIYFSTITECEVFAGLKPEEQLRAEKLFTSKRCVEVTSENAKLAGTIRRDQKSKGRKLKTPDAIIIATALINELTLISRDSDMNFVHNELEIPLIKI</sequence>
<keyword evidence="6" id="KW-0460">Magnesium</keyword>
<evidence type="ECO:0000313" key="9">
    <source>
        <dbReference type="EMBL" id="OCT16881.1"/>
    </source>
</evidence>
<proteinExistence type="inferred from homology"/>
<dbReference type="GO" id="GO:0016787">
    <property type="term" value="F:hydrolase activity"/>
    <property type="evidence" value="ECO:0007669"/>
    <property type="project" value="UniProtKB-KW"/>
</dbReference>